<dbReference type="PROSITE" id="PS00079">
    <property type="entry name" value="MULTICOPPER_OXIDASE1"/>
    <property type="match status" value="2"/>
</dbReference>
<dbReference type="InterPro" id="IPR000923">
    <property type="entry name" value="BlueCu_1"/>
</dbReference>
<reference evidence="5 6" key="1">
    <citation type="submission" date="2023-09" db="EMBL/GenBank/DDBJ databases">
        <title>Pangenome analysis of Batrachochytrium dendrobatidis and related Chytrids.</title>
        <authorList>
            <person name="Yacoub M.N."/>
            <person name="Stajich J.E."/>
            <person name="James T.Y."/>
        </authorList>
    </citation>
    <scope>NUCLEOTIDE SEQUENCE [LARGE SCALE GENOMIC DNA]</scope>
    <source>
        <strain evidence="5 6">JEL0888</strain>
    </source>
</reference>
<feature type="domain" description="Phytocyanin" evidence="4">
    <location>
        <begin position="136"/>
        <end position="231"/>
    </location>
</feature>
<organism evidence="5 6">
    <name type="scientific">Polyrhizophydium stewartii</name>
    <dbReference type="NCBI Taxonomy" id="2732419"/>
    <lineage>
        <taxon>Eukaryota</taxon>
        <taxon>Fungi</taxon>
        <taxon>Fungi incertae sedis</taxon>
        <taxon>Chytridiomycota</taxon>
        <taxon>Chytridiomycota incertae sedis</taxon>
        <taxon>Chytridiomycetes</taxon>
        <taxon>Rhizophydiales</taxon>
        <taxon>Rhizophydiales incertae sedis</taxon>
        <taxon>Polyrhizophydium</taxon>
    </lineage>
</organism>
<dbReference type="SUPFAM" id="SSF49503">
    <property type="entry name" value="Cupredoxins"/>
    <property type="match status" value="2"/>
</dbReference>
<keyword evidence="2" id="KW-0186">Copper</keyword>
<name>A0ABR4MZB6_9FUNG</name>
<dbReference type="InterPro" id="IPR003245">
    <property type="entry name" value="Phytocyanin_dom"/>
</dbReference>
<evidence type="ECO:0000313" key="6">
    <source>
        <dbReference type="Proteomes" id="UP001527925"/>
    </source>
</evidence>
<dbReference type="PANTHER" id="PTHR34883">
    <property type="entry name" value="SERINE-RICH PROTEIN, PUTATIVE-RELATED-RELATED"/>
    <property type="match status" value="1"/>
</dbReference>
<evidence type="ECO:0000256" key="3">
    <source>
        <dbReference type="SAM" id="SignalP"/>
    </source>
</evidence>
<proteinExistence type="predicted"/>
<feature type="domain" description="Phytocyanin" evidence="4">
    <location>
        <begin position="19"/>
        <end position="115"/>
    </location>
</feature>
<accession>A0ABR4MZB6</accession>
<sequence>MLATAAAALAALVAPALAATFSVSIGPGLKYSTPDLAVVVGDTVTWTFAAASHTVTQVTDATTCTNLTVGGFDSKALLAPNTFSQTFTKPGNFWYICTVAGHCTAGMRGVVRVSAAGAATSSATAQPTNAAPAAATTHTVATVGLAFSKPDLTIALGETVVWSFGPSPHTVTQVNDKTTCTDRTVGGFDSKNLVAPNTFSQTFTKPGVFWYICTVGNHCASGMRGVVRVTNTTTPVPENAGATGSSKGSGNAAAAPSAGSLAAVLAAAVVSMVLV</sequence>
<keyword evidence="6" id="KW-1185">Reference proteome</keyword>
<evidence type="ECO:0000313" key="5">
    <source>
        <dbReference type="EMBL" id="KAL2912526.1"/>
    </source>
</evidence>
<feature type="chain" id="PRO_5047444234" description="Phytocyanin domain-containing protein" evidence="3">
    <location>
        <begin position="19"/>
        <end position="275"/>
    </location>
</feature>
<protein>
    <recommendedName>
        <fullName evidence="4">Phytocyanin domain-containing protein</fullName>
    </recommendedName>
</protein>
<dbReference type="PANTHER" id="PTHR34883:SF4">
    <property type="entry name" value="CUPREDOXIN"/>
    <property type="match status" value="1"/>
</dbReference>
<evidence type="ECO:0000259" key="4">
    <source>
        <dbReference type="PROSITE" id="PS51485"/>
    </source>
</evidence>
<dbReference type="Pfam" id="PF00127">
    <property type="entry name" value="Copper-bind"/>
    <property type="match status" value="2"/>
</dbReference>
<dbReference type="InterPro" id="IPR008972">
    <property type="entry name" value="Cupredoxin"/>
</dbReference>
<gene>
    <name evidence="5" type="ORF">HK105_208015</name>
</gene>
<dbReference type="EMBL" id="JADGIZ020000063">
    <property type="protein sequence ID" value="KAL2912526.1"/>
    <property type="molecule type" value="Genomic_DNA"/>
</dbReference>
<dbReference type="Proteomes" id="UP001527925">
    <property type="component" value="Unassembled WGS sequence"/>
</dbReference>
<dbReference type="PROSITE" id="PS51485">
    <property type="entry name" value="PHYTOCYANIN"/>
    <property type="match status" value="2"/>
</dbReference>
<dbReference type="Gene3D" id="2.60.40.420">
    <property type="entry name" value="Cupredoxins - blue copper proteins"/>
    <property type="match status" value="2"/>
</dbReference>
<feature type="signal peptide" evidence="3">
    <location>
        <begin position="1"/>
        <end position="18"/>
    </location>
</feature>
<dbReference type="InterPro" id="IPR033138">
    <property type="entry name" value="Cu_oxidase_CS"/>
</dbReference>
<comment type="caution">
    <text evidence="5">The sequence shown here is derived from an EMBL/GenBank/DDBJ whole genome shotgun (WGS) entry which is preliminary data.</text>
</comment>
<evidence type="ECO:0000256" key="1">
    <source>
        <dbReference type="ARBA" id="ARBA00022723"/>
    </source>
</evidence>
<evidence type="ECO:0000256" key="2">
    <source>
        <dbReference type="ARBA" id="ARBA00023008"/>
    </source>
</evidence>
<keyword evidence="1" id="KW-0479">Metal-binding</keyword>
<dbReference type="InterPro" id="IPR052953">
    <property type="entry name" value="Ser-rich/MCO-related"/>
</dbReference>
<keyword evidence="3" id="KW-0732">Signal</keyword>